<dbReference type="Proteomes" id="UP001058974">
    <property type="component" value="Chromosome 5"/>
</dbReference>
<evidence type="ECO:0000313" key="2">
    <source>
        <dbReference type="EMBL" id="KAI5405695.1"/>
    </source>
</evidence>
<comment type="caution">
    <text evidence="2">The sequence shown here is derived from an EMBL/GenBank/DDBJ whole genome shotgun (WGS) entry which is preliminary data.</text>
</comment>
<accession>A0A9D5AHG0</accession>
<dbReference type="PANTHER" id="PTHR33698">
    <property type="entry name" value="NUCLEAR TRANSPORT FACTOR 2 (NTF2)-LIKE PROTEIN"/>
    <property type="match status" value="1"/>
</dbReference>
<evidence type="ECO:0000313" key="3">
    <source>
        <dbReference type="Proteomes" id="UP001058974"/>
    </source>
</evidence>
<dbReference type="PANTHER" id="PTHR33698:SF5">
    <property type="entry name" value="NTF2-LIKE DOMAIN-CONTAINING PROTEIN-RELATED"/>
    <property type="match status" value="1"/>
</dbReference>
<dbReference type="Gramene" id="Psat05G0245600-T1">
    <property type="protein sequence ID" value="KAI5405695.1"/>
    <property type="gene ID" value="KIW84_052456"/>
</dbReference>
<reference evidence="2 3" key="1">
    <citation type="journal article" date="2022" name="Nat. Genet.">
        <title>Improved pea reference genome and pan-genome highlight genomic features and evolutionary characteristics.</title>
        <authorList>
            <person name="Yang T."/>
            <person name="Liu R."/>
            <person name="Luo Y."/>
            <person name="Hu S."/>
            <person name="Wang D."/>
            <person name="Wang C."/>
            <person name="Pandey M.K."/>
            <person name="Ge S."/>
            <person name="Xu Q."/>
            <person name="Li N."/>
            <person name="Li G."/>
            <person name="Huang Y."/>
            <person name="Saxena R.K."/>
            <person name="Ji Y."/>
            <person name="Li M."/>
            <person name="Yan X."/>
            <person name="He Y."/>
            <person name="Liu Y."/>
            <person name="Wang X."/>
            <person name="Xiang C."/>
            <person name="Varshney R.K."/>
            <person name="Ding H."/>
            <person name="Gao S."/>
            <person name="Zong X."/>
        </authorList>
    </citation>
    <scope>NUCLEOTIDE SEQUENCE [LARGE SCALE GENOMIC DNA]</scope>
    <source>
        <strain evidence="2 3">cv. Zhongwan 6</strain>
    </source>
</reference>
<sequence>FFQFPNATMSSSLLHSQISFPLESLTSSNKNTSKTRPCIARLYNKRTHFINLVSKPTSLPNLSNNCSIEKWKARDSGDESGEVSPEFLPSSPSPVHIVHEFYEAFNKKDTETLKLLLSPECVYQDLLFYSAYEGQESIIHFWQSVMDAMGPNIHVFVEDVKETNHVMVTVFMHLVWKDKKLPFTSGCRFFTFEEVEGKLLISKITGMEEFPLKPGELVLKLLKGIGNILDNYPLAAGAMLDSHASQQDGGSDTHFDFDFFGRKH</sequence>
<gene>
    <name evidence="2" type="ORF">KIW84_052456</name>
</gene>
<dbReference type="AlphaFoldDB" id="A0A9D5AHG0"/>
<name>A0A9D5AHG0_PEA</name>
<dbReference type="InterPro" id="IPR032710">
    <property type="entry name" value="NTF2-like_dom_sf"/>
</dbReference>
<keyword evidence="3" id="KW-1185">Reference proteome</keyword>
<proteinExistence type="predicted"/>
<dbReference type="SUPFAM" id="SSF54427">
    <property type="entry name" value="NTF2-like"/>
    <property type="match status" value="1"/>
</dbReference>
<organism evidence="2 3">
    <name type="scientific">Pisum sativum</name>
    <name type="common">Garden pea</name>
    <name type="synonym">Lathyrus oleraceus</name>
    <dbReference type="NCBI Taxonomy" id="3888"/>
    <lineage>
        <taxon>Eukaryota</taxon>
        <taxon>Viridiplantae</taxon>
        <taxon>Streptophyta</taxon>
        <taxon>Embryophyta</taxon>
        <taxon>Tracheophyta</taxon>
        <taxon>Spermatophyta</taxon>
        <taxon>Magnoliopsida</taxon>
        <taxon>eudicotyledons</taxon>
        <taxon>Gunneridae</taxon>
        <taxon>Pentapetalae</taxon>
        <taxon>rosids</taxon>
        <taxon>fabids</taxon>
        <taxon>Fabales</taxon>
        <taxon>Fabaceae</taxon>
        <taxon>Papilionoideae</taxon>
        <taxon>50 kb inversion clade</taxon>
        <taxon>NPAAA clade</taxon>
        <taxon>Hologalegina</taxon>
        <taxon>IRL clade</taxon>
        <taxon>Fabeae</taxon>
        <taxon>Lathyrus</taxon>
    </lineage>
</organism>
<protein>
    <recommendedName>
        <fullName evidence="1">SnoaL-like domain-containing protein</fullName>
    </recommendedName>
</protein>
<dbReference type="InterPro" id="IPR037401">
    <property type="entry name" value="SnoaL-like"/>
</dbReference>
<feature type="non-terminal residue" evidence="2">
    <location>
        <position position="264"/>
    </location>
</feature>
<dbReference type="Gene3D" id="3.10.450.50">
    <property type="match status" value="1"/>
</dbReference>
<dbReference type="Pfam" id="PF12680">
    <property type="entry name" value="SnoaL_2"/>
    <property type="match status" value="1"/>
</dbReference>
<evidence type="ECO:0000259" key="1">
    <source>
        <dbReference type="Pfam" id="PF12680"/>
    </source>
</evidence>
<dbReference type="EMBL" id="JAMSHJ010000005">
    <property type="protein sequence ID" value="KAI5405695.1"/>
    <property type="molecule type" value="Genomic_DNA"/>
</dbReference>
<feature type="domain" description="SnoaL-like" evidence="1">
    <location>
        <begin position="98"/>
        <end position="194"/>
    </location>
</feature>